<dbReference type="SUPFAM" id="SSF53098">
    <property type="entry name" value="Ribonuclease H-like"/>
    <property type="match status" value="1"/>
</dbReference>
<comment type="caution">
    <text evidence="2">The sequence shown here is derived from an EMBL/GenBank/DDBJ whole genome shotgun (WGS) entry which is preliminary data.</text>
</comment>
<feature type="domain" description="Integrase catalytic" evidence="1">
    <location>
        <begin position="54"/>
        <end position="216"/>
    </location>
</feature>
<dbReference type="InterPro" id="IPR050900">
    <property type="entry name" value="Transposase_IS3/IS150/IS904"/>
</dbReference>
<accession>A0ABR5L496</accession>
<sequence length="223" mass="25952">MAMMQDDGEQIGRFKVRSLMRELELVSKQPGSHAYKKATVERPDIPNILNREFDVPAPDHVWCGDITYIWAQGKWQYLAVVLDLFARRVVGWALSGKPDADLVIKALDMAYEQRGKPQGLLFHSDQGSQYGSRSFRQRLWRYRMHQSMSRRGNCWDNAPMERVFRSLKTEWIPTMGYTTVQQAQRDISHFLMHRYNWIRPHQFNGGLPPAQVEEKLNVVSGIS</sequence>
<dbReference type="InterPro" id="IPR048020">
    <property type="entry name" value="Transpos_IS3"/>
</dbReference>
<dbReference type="Pfam" id="PF00665">
    <property type="entry name" value="rve"/>
    <property type="match status" value="1"/>
</dbReference>
<name>A0ABR5L496_PSESG</name>
<dbReference type="PANTHER" id="PTHR46889:SF4">
    <property type="entry name" value="TRANSPOSASE INSO FOR INSERTION SEQUENCE ELEMENT IS911B-RELATED"/>
    <property type="match status" value="1"/>
</dbReference>
<reference evidence="2 3" key="1">
    <citation type="submission" date="2015-10" db="EMBL/GenBank/DDBJ databases">
        <title>Comparative genomics and high-throughput reverse genetic screens identify a new phytobacterial MAMP and an Arabidopsis receptor required for immune elicitation.</title>
        <authorList>
            <person name="Mott G.A."/>
            <person name="Thakur S."/>
            <person name="Wang P.W."/>
            <person name="Desveaux D."/>
            <person name="Guttman D.S."/>
        </authorList>
    </citation>
    <scope>NUCLEOTIDE SEQUENCE [LARGE SCALE GENOMIC DNA]</scope>
    <source>
        <strain evidence="2 3">BR1</strain>
    </source>
</reference>
<gene>
    <name evidence="2" type="ORF">AC496_1377</name>
</gene>
<dbReference type="InterPro" id="IPR012337">
    <property type="entry name" value="RNaseH-like_sf"/>
</dbReference>
<dbReference type="InterPro" id="IPR001584">
    <property type="entry name" value="Integrase_cat-core"/>
</dbReference>
<protein>
    <submittedName>
        <fullName evidence="2">ISPsy12</fullName>
    </submittedName>
</protein>
<dbReference type="PANTHER" id="PTHR46889">
    <property type="entry name" value="TRANSPOSASE INSF FOR INSERTION SEQUENCE IS3B-RELATED"/>
    <property type="match status" value="1"/>
</dbReference>
<dbReference type="PROSITE" id="PS50994">
    <property type="entry name" value="INTEGRASE"/>
    <property type="match status" value="1"/>
</dbReference>
<keyword evidence="3" id="KW-1185">Reference proteome</keyword>
<evidence type="ECO:0000313" key="2">
    <source>
        <dbReference type="EMBL" id="KPC39437.1"/>
    </source>
</evidence>
<dbReference type="NCBIfam" id="NF033516">
    <property type="entry name" value="transpos_IS3"/>
    <property type="match status" value="1"/>
</dbReference>
<dbReference type="EMBL" id="LGLO01000100">
    <property type="protein sequence ID" value="KPC39437.1"/>
    <property type="molecule type" value="Genomic_DNA"/>
</dbReference>
<evidence type="ECO:0000259" key="1">
    <source>
        <dbReference type="PROSITE" id="PS50994"/>
    </source>
</evidence>
<proteinExistence type="predicted"/>
<dbReference type="Gene3D" id="3.30.420.10">
    <property type="entry name" value="Ribonuclease H-like superfamily/Ribonuclease H"/>
    <property type="match status" value="1"/>
</dbReference>
<organism evidence="2 3">
    <name type="scientific">Pseudomonas savastanoi pv. glycinea</name>
    <name type="common">Pseudomonas syringae pv. glycinea</name>
    <dbReference type="NCBI Taxonomy" id="318"/>
    <lineage>
        <taxon>Bacteria</taxon>
        <taxon>Pseudomonadati</taxon>
        <taxon>Pseudomonadota</taxon>
        <taxon>Gammaproteobacteria</taxon>
        <taxon>Pseudomonadales</taxon>
        <taxon>Pseudomonadaceae</taxon>
        <taxon>Pseudomonas</taxon>
    </lineage>
</organism>
<evidence type="ECO:0000313" key="3">
    <source>
        <dbReference type="Proteomes" id="UP000037836"/>
    </source>
</evidence>
<dbReference type="Proteomes" id="UP000037836">
    <property type="component" value="Unassembled WGS sequence"/>
</dbReference>
<dbReference type="InterPro" id="IPR036397">
    <property type="entry name" value="RNaseH_sf"/>
</dbReference>